<keyword evidence="1" id="KW-1133">Transmembrane helix</keyword>
<keyword evidence="1" id="KW-0472">Membrane</keyword>
<dbReference type="Proteomes" id="UP000027073">
    <property type="component" value="Unassembled WGS sequence"/>
</dbReference>
<feature type="transmembrane region" description="Helical" evidence="1">
    <location>
        <begin position="261"/>
        <end position="283"/>
    </location>
</feature>
<accession>A0A067NJ46</accession>
<proteinExistence type="predicted"/>
<feature type="transmembrane region" description="Helical" evidence="1">
    <location>
        <begin position="230"/>
        <end position="254"/>
    </location>
</feature>
<gene>
    <name evidence="2" type="ORF">PLEOSDRAFT_158304</name>
</gene>
<dbReference type="VEuPathDB" id="FungiDB:PLEOSDRAFT_158304"/>
<organism evidence="2 3">
    <name type="scientific">Pleurotus ostreatus (strain PC15)</name>
    <name type="common">Oyster mushroom</name>
    <dbReference type="NCBI Taxonomy" id="1137138"/>
    <lineage>
        <taxon>Eukaryota</taxon>
        <taxon>Fungi</taxon>
        <taxon>Dikarya</taxon>
        <taxon>Basidiomycota</taxon>
        <taxon>Agaricomycotina</taxon>
        <taxon>Agaricomycetes</taxon>
        <taxon>Agaricomycetidae</taxon>
        <taxon>Agaricales</taxon>
        <taxon>Pleurotineae</taxon>
        <taxon>Pleurotaceae</taxon>
        <taxon>Pleurotus</taxon>
    </lineage>
</organism>
<dbReference type="EMBL" id="KL198008">
    <property type="protein sequence ID" value="KDQ27829.1"/>
    <property type="molecule type" value="Genomic_DNA"/>
</dbReference>
<dbReference type="AlphaFoldDB" id="A0A067NJ46"/>
<dbReference type="HOGENOM" id="CLU_044614_3_3_1"/>
<evidence type="ECO:0000313" key="2">
    <source>
        <dbReference type="EMBL" id="KDQ27829.1"/>
    </source>
</evidence>
<dbReference type="OrthoDB" id="2756618at2759"/>
<dbReference type="InParanoid" id="A0A067NJ46"/>
<feature type="transmembrane region" description="Helical" evidence="1">
    <location>
        <begin position="165"/>
        <end position="190"/>
    </location>
</feature>
<evidence type="ECO:0000313" key="3">
    <source>
        <dbReference type="Proteomes" id="UP000027073"/>
    </source>
</evidence>
<sequence>MPSLTLPMAELAGIVVHSTLFGIYCILFIGSLYVFFAKANGVRRPINRFLLFVDITLFLLIVIHWILQIDRLFEAFIYKAREPGGPAAYYKAAREVKFVVKTAFYVAQMFVGDTTMIYRLYIVWGGDWRIIVLPTITTTALTIAGINVVVSFARQAPGVDIFTSASGHWIVTVFATTLFTNILVTCAPAFDYGLFDHDVDDIDNQQLSSPGVFGPSADDLMTTTDAVPPVIQIVVESALIYTVCLLITHVSYLAKAPFQFIALDATSPAIGIAFALLVVRVGLGRGAENITTAHTTGRRDGPTRTGRSIIRFAPVSEMSMGLSTLPAVDLEASKDFDERQ</sequence>
<feature type="transmembrane region" description="Helical" evidence="1">
    <location>
        <begin position="130"/>
        <end position="153"/>
    </location>
</feature>
<protein>
    <submittedName>
        <fullName evidence="2">Uncharacterized protein</fullName>
    </submittedName>
</protein>
<keyword evidence="1" id="KW-0812">Transmembrane</keyword>
<name>A0A067NJ46_PLEO1</name>
<feature type="transmembrane region" description="Helical" evidence="1">
    <location>
        <begin position="12"/>
        <end position="37"/>
    </location>
</feature>
<dbReference type="STRING" id="1137138.A0A067NJ46"/>
<reference evidence="3" key="1">
    <citation type="journal article" date="2014" name="Proc. Natl. Acad. Sci. U.S.A.">
        <title>Extensive sampling of basidiomycete genomes demonstrates inadequacy of the white-rot/brown-rot paradigm for wood decay fungi.</title>
        <authorList>
            <person name="Riley R."/>
            <person name="Salamov A.A."/>
            <person name="Brown D.W."/>
            <person name="Nagy L.G."/>
            <person name="Floudas D."/>
            <person name="Held B.W."/>
            <person name="Levasseur A."/>
            <person name="Lombard V."/>
            <person name="Morin E."/>
            <person name="Otillar R."/>
            <person name="Lindquist E.A."/>
            <person name="Sun H."/>
            <person name="LaButti K.M."/>
            <person name="Schmutz J."/>
            <person name="Jabbour D."/>
            <person name="Luo H."/>
            <person name="Baker S.E."/>
            <person name="Pisabarro A.G."/>
            <person name="Walton J.D."/>
            <person name="Blanchette R.A."/>
            <person name="Henrissat B."/>
            <person name="Martin F."/>
            <person name="Cullen D."/>
            <person name="Hibbett D.S."/>
            <person name="Grigoriev I.V."/>
        </authorList>
    </citation>
    <scope>NUCLEOTIDE SEQUENCE [LARGE SCALE GENOMIC DNA]</scope>
    <source>
        <strain evidence="3">PC15</strain>
    </source>
</reference>
<feature type="transmembrane region" description="Helical" evidence="1">
    <location>
        <begin position="49"/>
        <end position="67"/>
    </location>
</feature>
<evidence type="ECO:0000256" key="1">
    <source>
        <dbReference type="SAM" id="Phobius"/>
    </source>
</evidence>